<dbReference type="PANTHER" id="PTHR42776:SF27">
    <property type="entry name" value="DIPEPTIDYL PEPTIDASE FAMILY MEMBER 6"/>
    <property type="match status" value="1"/>
</dbReference>
<keyword evidence="1 3" id="KW-0378">Hydrolase</keyword>
<keyword evidence="4" id="KW-1185">Reference proteome</keyword>
<feature type="domain" description="Peptidase S9 prolyl oligopeptidase catalytic" evidence="2">
    <location>
        <begin position="412"/>
        <end position="621"/>
    </location>
</feature>
<dbReference type="SUPFAM" id="SSF53474">
    <property type="entry name" value="alpha/beta-Hydrolases"/>
    <property type="match status" value="1"/>
</dbReference>
<dbReference type="InterPro" id="IPR011042">
    <property type="entry name" value="6-blade_b-propeller_TolB-like"/>
</dbReference>
<gene>
    <name evidence="3" type="ORF">SIL87_12875</name>
</gene>
<dbReference type="Gene3D" id="3.40.50.1820">
    <property type="entry name" value="alpha/beta hydrolase"/>
    <property type="match status" value="1"/>
</dbReference>
<evidence type="ECO:0000259" key="2">
    <source>
        <dbReference type="Pfam" id="PF00326"/>
    </source>
</evidence>
<dbReference type="Pfam" id="PF00326">
    <property type="entry name" value="Peptidase_S9"/>
    <property type="match status" value="1"/>
</dbReference>
<dbReference type="EMBL" id="JAWXYB010000018">
    <property type="protein sequence ID" value="MDX5931658.1"/>
    <property type="molecule type" value="Genomic_DNA"/>
</dbReference>
<dbReference type="PANTHER" id="PTHR42776">
    <property type="entry name" value="SERINE PEPTIDASE S9 FAMILY MEMBER"/>
    <property type="match status" value="1"/>
</dbReference>
<dbReference type="Proteomes" id="UP001279553">
    <property type="component" value="Unassembled WGS sequence"/>
</dbReference>
<dbReference type="SUPFAM" id="SSF82171">
    <property type="entry name" value="DPP6 N-terminal domain-like"/>
    <property type="match status" value="1"/>
</dbReference>
<reference evidence="3 4" key="1">
    <citation type="submission" date="2023-11" db="EMBL/GenBank/DDBJ databases">
        <title>MicrobeMod: A computational toolkit for identifying prokaryotic methylation and restriction-modification with nanopore sequencing.</title>
        <authorList>
            <person name="Crits-Christoph A."/>
            <person name="Kang S.C."/>
            <person name="Lee H."/>
            <person name="Ostrov N."/>
        </authorList>
    </citation>
    <scope>NUCLEOTIDE SEQUENCE [LARGE SCALE GENOMIC DNA]</scope>
    <source>
        <strain evidence="3 4">DSMZ 700</strain>
    </source>
</reference>
<organism evidence="3 4">
    <name type="scientific">Acidiphilium acidophilum</name>
    <name type="common">Thiobacillus acidophilus</name>
    <dbReference type="NCBI Taxonomy" id="76588"/>
    <lineage>
        <taxon>Bacteria</taxon>
        <taxon>Pseudomonadati</taxon>
        <taxon>Pseudomonadota</taxon>
        <taxon>Alphaproteobacteria</taxon>
        <taxon>Acetobacterales</taxon>
        <taxon>Acidocellaceae</taxon>
        <taxon>Acidiphilium</taxon>
    </lineage>
</organism>
<evidence type="ECO:0000313" key="4">
    <source>
        <dbReference type="Proteomes" id="UP001279553"/>
    </source>
</evidence>
<dbReference type="InterPro" id="IPR001375">
    <property type="entry name" value="Peptidase_S9_cat"/>
</dbReference>
<dbReference type="Gene3D" id="2.120.10.30">
    <property type="entry name" value="TolB, C-terminal domain"/>
    <property type="match status" value="1"/>
</dbReference>
<dbReference type="AlphaFoldDB" id="A0AAW9DSJ6"/>
<accession>A0AAW9DSJ6</accession>
<dbReference type="InterPro" id="IPR029058">
    <property type="entry name" value="AB_hydrolase_fold"/>
</dbReference>
<evidence type="ECO:0000313" key="3">
    <source>
        <dbReference type="EMBL" id="MDX5931658.1"/>
    </source>
</evidence>
<dbReference type="GO" id="GO:0004252">
    <property type="term" value="F:serine-type endopeptidase activity"/>
    <property type="evidence" value="ECO:0007669"/>
    <property type="project" value="TreeGrafter"/>
</dbReference>
<evidence type="ECO:0000256" key="1">
    <source>
        <dbReference type="ARBA" id="ARBA00022801"/>
    </source>
</evidence>
<dbReference type="RefSeq" id="WP_319614557.1">
    <property type="nucleotide sequence ID" value="NZ_JAWXYB010000018.1"/>
</dbReference>
<name>A0AAW9DSJ6_ACIAO</name>
<dbReference type="GO" id="GO:0006508">
    <property type="term" value="P:proteolysis"/>
    <property type="evidence" value="ECO:0007669"/>
    <property type="project" value="InterPro"/>
</dbReference>
<sequence>MQETVSTEAPLIPRAALFGNPSRRGAAISPDGRHITFLAPLDGVMNVFIAPRGALDQAKPLTHETKRGVPFYQWAQDSGHVLVGRDTDGDENFHVHAVDITTGHARDLTPHENVRAEIAKLSLQHPGEVILSHNARNPQFPDLYRVDITTGAATMITENPGFAAFAIDDDFNVRCAIAFQPDGSQITLRPDPASGWVPFLQFAPEDAMISGIEENFAPDGTTLIRSSAGRDTSALYRLALDTGEQTLIAADDRADIGGVLVDQITKAPLAYSVNYERNRYVALDPAVQPDLDYLDAANIGDWVAQSRTDDDKLWVIGSNADTAPGAAYIYDRTAKSLEKLYDSRPELADAPLAAMHPVIIEARDGLKLVSYLTLPKGSDAATPGRPSRKLPMILLVHGGPWARDEFGYNPYHQWLTNRGYAVLSVNFRASTGLGKSFVNAGNNEWARAMDDDLLDAVDWAITANIADPARVAIMGGSYGGYATLASMTRNPTKFACGVDIVGPSNLETLLATIPPYWESIRTIFQRSIGNPDTADGLALLRDRSPVHLADRLARSLLIGQGANDPRVKQAESDQMVAALKAKGIPVTYVLFPDEGHGFARPENNIAFNAITEQFLAAHLGGRAEPIGADEISRSTAQILEGADTLR</sequence>
<proteinExistence type="predicted"/>
<comment type="caution">
    <text evidence="3">The sequence shown here is derived from an EMBL/GenBank/DDBJ whole genome shotgun (WGS) entry which is preliminary data.</text>
</comment>
<protein>
    <submittedName>
        <fullName evidence="3">S9 family peptidase</fullName>
        <ecNumber evidence="3">3.4.-.-</ecNumber>
    </submittedName>
</protein>
<dbReference type="EC" id="3.4.-.-" evidence="3"/>